<feature type="compositionally biased region" description="Basic and acidic residues" evidence="1">
    <location>
        <begin position="46"/>
        <end position="71"/>
    </location>
</feature>
<name>A0ABW9XL31_9BACL</name>
<evidence type="ECO:0000256" key="1">
    <source>
        <dbReference type="SAM" id="MobiDB-lite"/>
    </source>
</evidence>
<accession>A0ABW9XL31</accession>
<keyword evidence="3" id="KW-1185">Reference proteome</keyword>
<dbReference type="EMBL" id="JAAAMV010000002">
    <property type="protein sequence ID" value="NBD23344.1"/>
    <property type="molecule type" value="Genomic_DNA"/>
</dbReference>
<feature type="compositionally biased region" description="Basic and acidic residues" evidence="1">
    <location>
        <begin position="18"/>
        <end position="39"/>
    </location>
</feature>
<dbReference type="Proteomes" id="UP000665561">
    <property type="component" value="Unassembled WGS sequence"/>
</dbReference>
<organism evidence="2 3">
    <name type="scientific">Paenibacillus glycinis</name>
    <dbReference type="NCBI Taxonomy" id="2697035"/>
    <lineage>
        <taxon>Bacteria</taxon>
        <taxon>Bacillati</taxon>
        <taxon>Bacillota</taxon>
        <taxon>Bacilli</taxon>
        <taxon>Bacillales</taxon>
        <taxon>Paenibacillaceae</taxon>
        <taxon>Paenibacillus</taxon>
    </lineage>
</organism>
<feature type="region of interest" description="Disordered" evidence="1">
    <location>
        <begin position="1"/>
        <end position="71"/>
    </location>
</feature>
<evidence type="ECO:0000313" key="3">
    <source>
        <dbReference type="Proteomes" id="UP000665561"/>
    </source>
</evidence>
<dbReference type="RefSeq" id="WP_161741763.1">
    <property type="nucleotide sequence ID" value="NZ_JAAAMV010000002.1"/>
</dbReference>
<proteinExistence type="predicted"/>
<protein>
    <submittedName>
        <fullName evidence="2">DUF3886 domain-containing protein</fullName>
    </submittedName>
</protein>
<evidence type="ECO:0000313" key="2">
    <source>
        <dbReference type="EMBL" id="NBD23344.1"/>
    </source>
</evidence>
<sequence>MAKKDKHRAAAAQSNAQPKEEKPATLKDLLRPDVLDKLKATAQDLKSAEEQRKEDLRRQEEEARKAEQKRLDNDFEYLLNNSKLDWRSNKG</sequence>
<dbReference type="InterPro" id="IPR024980">
    <property type="entry name" value="DUF3886"/>
</dbReference>
<gene>
    <name evidence="2" type="ORF">GT019_05625</name>
</gene>
<dbReference type="Pfam" id="PF13025">
    <property type="entry name" value="DUF3886"/>
    <property type="match status" value="1"/>
</dbReference>
<comment type="caution">
    <text evidence="2">The sequence shown here is derived from an EMBL/GenBank/DDBJ whole genome shotgun (WGS) entry which is preliminary data.</text>
</comment>
<reference evidence="2 3" key="1">
    <citation type="submission" date="2020-01" db="EMBL/GenBank/DDBJ databases">
        <title>Paenibacillus soybeanensis sp. nov. isolated from the nodules of soybean (Glycine max(L.) Merr).</title>
        <authorList>
            <person name="Wang H."/>
        </authorList>
    </citation>
    <scope>NUCLEOTIDE SEQUENCE [LARGE SCALE GENOMIC DNA]</scope>
    <source>
        <strain evidence="2 3">T1</strain>
    </source>
</reference>